<dbReference type="Proteomes" id="UP000295727">
    <property type="component" value="Chromosome 1"/>
</dbReference>
<evidence type="ECO:0000313" key="3">
    <source>
        <dbReference type="Proteomes" id="UP000295727"/>
    </source>
</evidence>
<name>A0A4P7CMA1_9BURK</name>
<feature type="region of interest" description="Disordered" evidence="1">
    <location>
        <begin position="16"/>
        <end position="100"/>
    </location>
</feature>
<protein>
    <submittedName>
        <fullName evidence="2">Uncharacterized protein</fullName>
    </submittedName>
</protein>
<dbReference type="EMBL" id="CP038148">
    <property type="protein sequence ID" value="QBQ96925.1"/>
    <property type="molecule type" value="Genomic_DNA"/>
</dbReference>
<evidence type="ECO:0000256" key="1">
    <source>
        <dbReference type="SAM" id="MobiDB-lite"/>
    </source>
</evidence>
<dbReference type="KEGG" id="ppai:E1956_06860"/>
<reference evidence="2 3" key="1">
    <citation type="submission" date="2019-03" db="EMBL/GenBank/DDBJ databases">
        <title>Paraburkholderia sp. 7MH5, isolated from subtropical forest soil.</title>
        <authorList>
            <person name="Gao Z.-H."/>
            <person name="Qiu L.-H."/>
        </authorList>
    </citation>
    <scope>NUCLEOTIDE SEQUENCE [LARGE SCALE GENOMIC DNA]</scope>
    <source>
        <strain evidence="2 3">7MH5</strain>
    </source>
</reference>
<proteinExistence type="predicted"/>
<keyword evidence="3" id="KW-1185">Reference proteome</keyword>
<organism evidence="2 3">
    <name type="scientific">Paraburkholderia pallida</name>
    <dbReference type="NCBI Taxonomy" id="2547399"/>
    <lineage>
        <taxon>Bacteria</taxon>
        <taxon>Pseudomonadati</taxon>
        <taxon>Pseudomonadota</taxon>
        <taxon>Betaproteobacteria</taxon>
        <taxon>Burkholderiales</taxon>
        <taxon>Burkholderiaceae</taxon>
        <taxon>Paraburkholderia</taxon>
    </lineage>
</organism>
<dbReference type="AlphaFoldDB" id="A0A4P7CMA1"/>
<evidence type="ECO:0000313" key="2">
    <source>
        <dbReference type="EMBL" id="QBQ96925.1"/>
    </source>
</evidence>
<accession>A0A4P7CMA1</accession>
<sequence>MRAFFWCARQGEPLARDKDVAGDCESEGSPRQSPGLTNRERIRDDASGSGGQRSQSPKLARNDAAHTAPFRRTAGLGWSQRLLRPSPAHRSATGSPRPVQ</sequence>
<gene>
    <name evidence="2" type="ORF">E1956_06860</name>
</gene>